<organism evidence="2">
    <name type="scientific">uncultured Rubrobacteraceae bacterium</name>
    <dbReference type="NCBI Taxonomy" id="349277"/>
    <lineage>
        <taxon>Bacteria</taxon>
        <taxon>Bacillati</taxon>
        <taxon>Actinomycetota</taxon>
        <taxon>Rubrobacteria</taxon>
        <taxon>Rubrobacterales</taxon>
        <taxon>Rubrobacteraceae</taxon>
        <taxon>environmental samples</taxon>
    </lineage>
</organism>
<dbReference type="AlphaFoldDB" id="A0A6J4SD14"/>
<proteinExistence type="predicted"/>
<feature type="non-terminal residue" evidence="2">
    <location>
        <position position="111"/>
    </location>
</feature>
<feature type="region of interest" description="Disordered" evidence="1">
    <location>
        <begin position="1"/>
        <end position="46"/>
    </location>
</feature>
<sequence length="111" mass="11571">AGDAQSSAQGPAAAGGALGGLHHLRRGAAPRREGGADRGFHGPDGRRFLRRLRGARCVRLRGAGGARSGLLYQEGPDKDLRAARYRCAESLRTTSPIRGTYPTSPSGAAHL</sequence>
<gene>
    <name evidence="2" type="ORF">AVDCRST_MAG25-3562</name>
</gene>
<feature type="compositionally biased region" description="Basic and acidic residues" evidence="1">
    <location>
        <begin position="30"/>
        <end position="46"/>
    </location>
</feature>
<name>A0A6J4SD14_9ACTN</name>
<evidence type="ECO:0000313" key="2">
    <source>
        <dbReference type="EMBL" id="CAA9495618.1"/>
    </source>
</evidence>
<evidence type="ECO:0000256" key="1">
    <source>
        <dbReference type="SAM" id="MobiDB-lite"/>
    </source>
</evidence>
<dbReference type="EMBL" id="CADCVI010000247">
    <property type="protein sequence ID" value="CAA9495618.1"/>
    <property type="molecule type" value="Genomic_DNA"/>
</dbReference>
<reference evidence="2" key="1">
    <citation type="submission" date="2020-02" db="EMBL/GenBank/DDBJ databases">
        <authorList>
            <person name="Meier V. D."/>
        </authorList>
    </citation>
    <scope>NUCLEOTIDE SEQUENCE</scope>
    <source>
        <strain evidence="2">AVDCRST_MAG25</strain>
    </source>
</reference>
<feature type="region of interest" description="Disordered" evidence="1">
    <location>
        <begin position="92"/>
        <end position="111"/>
    </location>
</feature>
<feature type="compositionally biased region" description="Low complexity" evidence="1">
    <location>
        <begin position="1"/>
        <end position="15"/>
    </location>
</feature>
<feature type="non-terminal residue" evidence="2">
    <location>
        <position position="1"/>
    </location>
</feature>
<accession>A0A6J4SD14</accession>
<protein>
    <submittedName>
        <fullName evidence="2">Uncharacterized protein</fullName>
    </submittedName>
</protein>